<dbReference type="Gene3D" id="1.10.245.10">
    <property type="entry name" value="SWIB/MDM2 domain"/>
    <property type="match status" value="1"/>
</dbReference>
<dbReference type="PROSITE" id="PS51925">
    <property type="entry name" value="SWIB_MDM2"/>
    <property type="match status" value="1"/>
</dbReference>
<feature type="compositionally biased region" description="Basic and acidic residues" evidence="1">
    <location>
        <begin position="155"/>
        <end position="173"/>
    </location>
</feature>
<dbReference type="InterPro" id="IPR003121">
    <property type="entry name" value="SWIB_MDM2_domain"/>
</dbReference>
<dbReference type="EMBL" id="JAIFTL010000222">
    <property type="protein sequence ID" value="KAG9321190.1"/>
    <property type="molecule type" value="Genomic_DNA"/>
</dbReference>
<feature type="region of interest" description="Disordered" evidence="1">
    <location>
        <begin position="70"/>
        <end position="217"/>
    </location>
</feature>
<feature type="compositionally biased region" description="Basic residues" evidence="1">
    <location>
        <begin position="175"/>
        <end position="186"/>
    </location>
</feature>
<evidence type="ECO:0000313" key="4">
    <source>
        <dbReference type="EMBL" id="KAG9321190.1"/>
    </source>
</evidence>
<name>A0A9P8D0A4_MORAP</name>
<protein>
    <recommendedName>
        <fullName evidence="6">DM2 domain-containing protein</fullName>
    </recommendedName>
</protein>
<reference evidence="4" key="1">
    <citation type="submission" date="2021-07" db="EMBL/GenBank/DDBJ databases">
        <title>Draft genome of Mortierella alpina, strain LL118, isolated from an aspen leaf litter sample.</title>
        <authorList>
            <person name="Yang S."/>
            <person name="Vinatzer B.A."/>
        </authorList>
    </citation>
    <scope>NUCLEOTIDE SEQUENCE</scope>
    <source>
        <strain evidence="4">LL118</strain>
    </source>
</reference>
<dbReference type="AlphaFoldDB" id="A0A9P8D0A4"/>
<dbReference type="PROSITE" id="PS51998">
    <property type="entry name" value="DEK_C"/>
    <property type="match status" value="1"/>
</dbReference>
<evidence type="ECO:0008006" key="6">
    <source>
        <dbReference type="Google" id="ProtNLM"/>
    </source>
</evidence>
<dbReference type="InterPro" id="IPR019835">
    <property type="entry name" value="SWIB_domain"/>
</dbReference>
<proteinExistence type="predicted"/>
<dbReference type="SUPFAM" id="SSF47592">
    <property type="entry name" value="SWIB/MDM2 domain"/>
    <property type="match status" value="1"/>
</dbReference>
<sequence length="305" mass="34187">MSVEIYRPKVTELISKADITTVSARSIRKQIEAITKSSLDHVKRDFDEMVMEIYEKITDDIERAVLNGTQAPSVQQHQQQHQHQHQQQPPQTGFVSGFALPPTSYVPPPPPPPAPAPAQVTSDESEDDDSDSDASEASYSSLDEETGRKRKKPQLVKDKAAKAVSQKKRDAQAKARAKKLKDKAKKVKEEEKEMKAKKKRKQPMNEDGTPKVNPFNRPMVISDKLAEVVGQAGSIGPSGRIEMSRPEVVKQLWVYIKANSLQLENDKRVIACDEKLKTLFGQEQVNCFSMNKYLSSHLSKAEELV</sequence>
<dbReference type="Pfam" id="PF02201">
    <property type="entry name" value="SWIB"/>
    <property type="match status" value="1"/>
</dbReference>
<evidence type="ECO:0000259" key="3">
    <source>
        <dbReference type="PROSITE" id="PS51998"/>
    </source>
</evidence>
<accession>A0A9P8D0A4</accession>
<feature type="domain" description="DEK-C" evidence="3">
    <location>
        <begin position="1"/>
        <end position="55"/>
    </location>
</feature>
<feature type="compositionally biased region" description="Acidic residues" evidence="1">
    <location>
        <begin position="123"/>
        <end position="134"/>
    </location>
</feature>
<feature type="compositionally biased region" description="Low complexity" evidence="1">
    <location>
        <begin position="75"/>
        <end position="91"/>
    </location>
</feature>
<evidence type="ECO:0000259" key="2">
    <source>
        <dbReference type="PROSITE" id="PS51925"/>
    </source>
</evidence>
<evidence type="ECO:0000256" key="1">
    <source>
        <dbReference type="SAM" id="MobiDB-lite"/>
    </source>
</evidence>
<comment type="caution">
    <text evidence="4">The sequence shown here is derived from an EMBL/GenBank/DDBJ whole genome shotgun (WGS) entry which is preliminary data.</text>
</comment>
<dbReference type="InterPro" id="IPR014876">
    <property type="entry name" value="DEK_C"/>
</dbReference>
<evidence type="ECO:0000313" key="5">
    <source>
        <dbReference type="Proteomes" id="UP000717515"/>
    </source>
</evidence>
<organism evidence="4 5">
    <name type="scientific">Mortierella alpina</name>
    <name type="common">Oleaginous fungus</name>
    <name type="synonym">Mortierella renispora</name>
    <dbReference type="NCBI Taxonomy" id="64518"/>
    <lineage>
        <taxon>Eukaryota</taxon>
        <taxon>Fungi</taxon>
        <taxon>Fungi incertae sedis</taxon>
        <taxon>Mucoromycota</taxon>
        <taxon>Mortierellomycotina</taxon>
        <taxon>Mortierellomycetes</taxon>
        <taxon>Mortierellales</taxon>
        <taxon>Mortierellaceae</taxon>
        <taxon>Mortierella</taxon>
    </lineage>
</organism>
<dbReference type="PANTHER" id="PTHR13844">
    <property type="entry name" value="SWI/SNF-RELATED MATRIX-ASSOCIATED ACTIN-DEPENDENT REGULATOR OF CHROMATIN SUBFAMILY D"/>
    <property type="match status" value="1"/>
</dbReference>
<gene>
    <name evidence="4" type="ORF">KVV02_000116</name>
</gene>
<feature type="compositionally biased region" description="Pro residues" evidence="1">
    <location>
        <begin position="104"/>
        <end position="116"/>
    </location>
</feature>
<dbReference type="SUPFAM" id="SSF81995">
    <property type="entry name" value="beta-sandwich domain of Sec23/24"/>
    <property type="match status" value="1"/>
</dbReference>
<dbReference type="Proteomes" id="UP000717515">
    <property type="component" value="Unassembled WGS sequence"/>
</dbReference>
<dbReference type="SMART" id="SM00151">
    <property type="entry name" value="SWIB"/>
    <property type="match status" value="1"/>
</dbReference>
<dbReference type="CDD" id="cd10567">
    <property type="entry name" value="SWIB-MDM2_like"/>
    <property type="match status" value="1"/>
</dbReference>
<dbReference type="InterPro" id="IPR036885">
    <property type="entry name" value="SWIB_MDM2_dom_sf"/>
</dbReference>
<feature type="domain" description="DM2" evidence="2">
    <location>
        <begin position="214"/>
        <end position="300"/>
    </location>
</feature>